<reference evidence="6 7" key="1">
    <citation type="journal article" date="2017" name="Nat. Commun.">
        <title>Genome assembly with in vitro proximity ligation data and whole-genome triplication in lettuce.</title>
        <authorList>
            <person name="Reyes-Chin-Wo S."/>
            <person name="Wang Z."/>
            <person name="Yang X."/>
            <person name="Kozik A."/>
            <person name="Arikit S."/>
            <person name="Song C."/>
            <person name="Xia L."/>
            <person name="Froenicke L."/>
            <person name="Lavelle D.O."/>
            <person name="Truco M.J."/>
            <person name="Xia R."/>
            <person name="Zhu S."/>
            <person name="Xu C."/>
            <person name="Xu H."/>
            <person name="Xu X."/>
            <person name="Cox K."/>
            <person name="Korf I."/>
            <person name="Meyers B.C."/>
            <person name="Michelmore R.W."/>
        </authorList>
    </citation>
    <scope>NUCLEOTIDE SEQUENCE [LARGE SCALE GENOMIC DNA]</scope>
    <source>
        <strain evidence="7">cv. Salinas</strain>
        <tissue evidence="6">Seedlings</tissue>
    </source>
</reference>
<dbReference type="PANTHER" id="PTHR46481">
    <property type="entry name" value="ZINC FINGER BED DOMAIN-CONTAINING PROTEIN 4"/>
    <property type="match status" value="1"/>
</dbReference>
<keyword evidence="7" id="KW-1185">Reference proteome</keyword>
<name>A0A9R1W5D7_LACSA</name>
<dbReference type="Proteomes" id="UP000235145">
    <property type="component" value="Unassembled WGS sequence"/>
</dbReference>
<accession>A0A9R1W5D7</accession>
<proteinExistence type="predicted"/>
<keyword evidence="3" id="KW-0863">Zinc-finger</keyword>
<evidence type="ECO:0000313" key="7">
    <source>
        <dbReference type="Proteomes" id="UP000235145"/>
    </source>
</evidence>
<dbReference type="InterPro" id="IPR012337">
    <property type="entry name" value="RNaseH-like_sf"/>
</dbReference>
<dbReference type="EMBL" id="NBSK02000002">
    <property type="protein sequence ID" value="KAJ0220132.1"/>
    <property type="molecule type" value="Genomic_DNA"/>
</dbReference>
<dbReference type="AlphaFoldDB" id="A0A9R1W5D7"/>
<organism evidence="6 7">
    <name type="scientific">Lactuca sativa</name>
    <name type="common">Garden lettuce</name>
    <dbReference type="NCBI Taxonomy" id="4236"/>
    <lineage>
        <taxon>Eukaryota</taxon>
        <taxon>Viridiplantae</taxon>
        <taxon>Streptophyta</taxon>
        <taxon>Embryophyta</taxon>
        <taxon>Tracheophyta</taxon>
        <taxon>Spermatophyta</taxon>
        <taxon>Magnoliopsida</taxon>
        <taxon>eudicotyledons</taxon>
        <taxon>Gunneridae</taxon>
        <taxon>Pentapetalae</taxon>
        <taxon>asterids</taxon>
        <taxon>campanulids</taxon>
        <taxon>Asterales</taxon>
        <taxon>Asteraceae</taxon>
        <taxon>Cichorioideae</taxon>
        <taxon>Cichorieae</taxon>
        <taxon>Lactucinae</taxon>
        <taxon>Lactuca</taxon>
    </lineage>
</organism>
<dbReference type="PANTHER" id="PTHR46481:SF10">
    <property type="entry name" value="ZINC FINGER BED DOMAIN-CONTAINING PROTEIN 39"/>
    <property type="match status" value="1"/>
</dbReference>
<protein>
    <recommendedName>
        <fullName evidence="8">hAT-like transposase RNase-H fold domain-containing protein</fullName>
    </recommendedName>
</protein>
<evidence type="ECO:0000256" key="3">
    <source>
        <dbReference type="ARBA" id="ARBA00022771"/>
    </source>
</evidence>
<comment type="caution">
    <text evidence="6">The sequence shown here is derived from an EMBL/GenBank/DDBJ whole genome shotgun (WGS) entry which is preliminary data.</text>
</comment>
<gene>
    <name evidence="6" type="ORF">LSAT_V11C200058380</name>
</gene>
<dbReference type="GO" id="GO:0008270">
    <property type="term" value="F:zinc ion binding"/>
    <property type="evidence" value="ECO:0007669"/>
    <property type="project" value="UniProtKB-KW"/>
</dbReference>
<comment type="subcellular location">
    <subcellularLocation>
        <location evidence="1">Nucleus</location>
    </subcellularLocation>
</comment>
<keyword evidence="4" id="KW-0862">Zinc</keyword>
<evidence type="ECO:0000256" key="2">
    <source>
        <dbReference type="ARBA" id="ARBA00022723"/>
    </source>
</evidence>
<evidence type="ECO:0000256" key="1">
    <source>
        <dbReference type="ARBA" id="ARBA00004123"/>
    </source>
</evidence>
<dbReference type="InterPro" id="IPR052035">
    <property type="entry name" value="ZnF_BED_domain_contain"/>
</dbReference>
<sequence length="171" mass="19471">MHFVDSDFKLHKNILSFVDVPPPLEYSGILKQRLRENLNLQKELVLGGTLFNVRCCAHILNFLIQDSLAEIYSIIHNVRGSVKHVNASPGKQFSISKKHLIQDVFTRWNATYAMLSNSLEFKEVFKKVEDVCSFLALFEETTKIICGSKYPTSNLFLSEMFGIKEALDAVV</sequence>
<evidence type="ECO:0008006" key="8">
    <source>
        <dbReference type="Google" id="ProtNLM"/>
    </source>
</evidence>
<keyword evidence="2" id="KW-0479">Metal-binding</keyword>
<evidence type="ECO:0000313" key="6">
    <source>
        <dbReference type="EMBL" id="KAJ0220132.1"/>
    </source>
</evidence>
<evidence type="ECO:0000256" key="4">
    <source>
        <dbReference type="ARBA" id="ARBA00022833"/>
    </source>
</evidence>
<dbReference type="GO" id="GO:0005634">
    <property type="term" value="C:nucleus"/>
    <property type="evidence" value="ECO:0007669"/>
    <property type="project" value="UniProtKB-SubCell"/>
</dbReference>
<evidence type="ECO:0000256" key="5">
    <source>
        <dbReference type="ARBA" id="ARBA00023242"/>
    </source>
</evidence>
<dbReference type="SUPFAM" id="SSF53098">
    <property type="entry name" value="Ribonuclease H-like"/>
    <property type="match status" value="1"/>
</dbReference>
<keyword evidence="5" id="KW-0539">Nucleus</keyword>